<dbReference type="Gene3D" id="3.30.70.270">
    <property type="match status" value="1"/>
</dbReference>
<keyword evidence="1" id="KW-0812">Transmembrane</keyword>
<reference evidence="3 4" key="1">
    <citation type="journal article" date="2019" name="Int. J. Syst. Evol. Microbiol.">
        <title>Anaerobacillus alkaliphilus sp. nov., a novel alkaliphilic and moderately halophilic bacterium.</title>
        <authorList>
            <person name="Borsodi A.K."/>
            <person name="Aszalos J.M."/>
            <person name="Bihari P."/>
            <person name="Nagy I."/>
            <person name="Schumann P."/>
            <person name="Sproer C."/>
            <person name="Kovacs A.L."/>
            <person name="Boka K."/>
            <person name="Dobosy P."/>
            <person name="Ovari M."/>
            <person name="Szili-Kovacs T."/>
            <person name="Toth E."/>
        </authorList>
    </citation>
    <scope>NUCLEOTIDE SEQUENCE [LARGE SCALE GENOMIC DNA]</scope>
    <source>
        <strain evidence="3 4">B16-10</strain>
    </source>
</reference>
<feature type="transmembrane region" description="Helical" evidence="1">
    <location>
        <begin position="88"/>
        <end position="106"/>
    </location>
</feature>
<dbReference type="GO" id="GO:0043709">
    <property type="term" value="P:cell adhesion involved in single-species biofilm formation"/>
    <property type="evidence" value="ECO:0007669"/>
    <property type="project" value="TreeGrafter"/>
</dbReference>
<feature type="transmembrane region" description="Helical" evidence="1">
    <location>
        <begin position="163"/>
        <end position="181"/>
    </location>
</feature>
<dbReference type="InterPro" id="IPR043128">
    <property type="entry name" value="Rev_trsase/Diguanyl_cyclase"/>
</dbReference>
<dbReference type="SMART" id="SM00267">
    <property type="entry name" value="GGDEF"/>
    <property type="match status" value="1"/>
</dbReference>
<dbReference type="Proteomes" id="UP000290649">
    <property type="component" value="Unassembled WGS sequence"/>
</dbReference>
<sequence length="372" mass="43228">MWTRRRAMKQQNTAEMNYQLWSYKILYFYWLLAIIAILGQLVGLIMALYYYPETVRTFIQEKVLVLIIGHLVILLLCEYLVKVKKVYHSWVLITTGTLLTLIIIIVNPAIPGLQVILLLPMAVALIYLEKSKLLFSFSINLIGLTCVHIFFLPLRMATSEYEYLAYYTSLCAGYIIYLAILQRGNEVLEFLYQSNEKEKELIIKNAVIERLSKTDALTELYNHKTFHEYMDYLVEQSKNYEVPLQLAIIDIDNFKCINDTYGHSAGDVVLKRIAATIRELATENDIVARYGGEEFAILFTEKSLQETEQIIENIRRAISSITHKEIQERVVTISVGLSDYHSQMSKYDFFEQTDELLYEAKRSGKNKVVMKR</sequence>
<dbReference type="OrthoDB" id="9759607at2"/>
<keyword evidence="1" id="KW-0472">Membrane</keyword>
<dbReference type="InterPro" id="IPR050469">
    <property type="entry name" value="Diguanylate_Cyclase"/>
</dbReference>
<dbReference type="PROSITE" id="PS50887">
    <property type="entry name" value="GGDEF"/>
    <property type="match status" value="1"/>
</dbReference>
<dbReference type="EMBL" id="QOUX01000037">
    <property type="protein sequence ID" value="RXJ00657.1"/>
    <property type="molecule type" value="Genomic_DNA"/>
</dbReference>
<dbReference type="GO" id="GO:1902201">
    <property type="term" value="P:negative regulation of bacterial-type flagellum-dependent cell motility"/>
    <property type="evidence" value="ECO:0007669"/>
    <property type="project" value="TreeGrafter"/>
</dbReference>
<dbReference type="Pfam" id="PF00990">
    <property type="entry name" value="GGDEF"/>
    <property type="match status" value="1"/>
</dbReference>
<evidence type="ECO:0000256" key="1">
    <source>
        <dbReference type="SAM" id="Phobius"/>
    </source>
</evidence>
<dbReference type="AlphaFoldDB" id="A0A4Q0VV98"/>
<keyword evidence="1" id="KW-1133">Transmembrane helix</keyword>
<feature type="domain" description="GGDEF" evidence="2">
    <location>
        <begin position="242"/>
        <end position="372"/>
    </location>
</feature>
<accession>A0A4Q0VV98</accession>
<protein>
    <submittedName>
        <fullName evidence="3">GGDEF domain-containing protein</fullName>
    </submittedName>
</protein>
<dbReference type="GO" id="GO:0052621">
    <property type="term" value="F:diguanylate cyclase activity"/>
    <property type="evidence" value="ECO:0007669"/>
    <property type="project" value="TreeGrafter"/>
</dbReference>
<name>A0A4Q0VV98_9BACI</name>
<comment type="caution">
    <text evidence="3">The sequence shown here is derived from an EMBL/GenBank/DDBJ whole genome shotgun (WGS) entry which is preliminary data.</text>
</comment>
<feature type="transmembrane region" description="Helical" evidence="1">
    <location>
        <begin position="26"/>
        <end position="51"/>
    </location>
</feature>
<feature type="transmembrane region" description="Helical" evidence="1">
    <location>
        <begin position="133"/>
        <end position="151"/>
    </location>
</feature>
<dbReference type="FunFam" id="3.30.70.270:FF:000001">
    <property type="entry name" value="Diguanylate cyclase domain protein"/>
    <property type="match status" value="1"/>
</dbReference>
<evidence type="ECO:0000313" key="4">
    <source>
        <dbReference type="Proteomes" id="UP000290649"/>
    </source>
</evidence>
<feature type="transmembrane region" description="Helical" evidence="1">
    <location>
        <begin position="112"/>
        <end position="128"/>
    </location>
</feature>
<dbReference type="InterPro" id="IPR000160">
    <property type="entry name" value="GGDEF_dom"/>
</dbReference>
<organism evidence="3 4">
    <name type="scientific">Anaerobacillus alkaliphilus</name>
    <dbReference type="NCBI Taxonomy" id="1548597"/>
    <lineage>
        <taxon>Bacteria</taxon>
        <taxon>Bacillati</taxon>
        <taxon>Bacillota</taxon>
        <taxon>Bacilli</taxon>
        <taxon>Bacillales</taxon>
        <taxon>Bacillaceae</taxon>
        <taxon>Anaerobacillus</taxon>
    </lineage>
</organism>
<keyword evidence="4" id="KW-1185">Reference proteome</keyword>
<dbReference type="CDD" id="cd01949">
    <property type="entry name" value="GGDEF"/>
    <property type="match status" value="1"/>
</dbReference>
<feature type="transmembrane region" description="Helical" evidence="1">
    <location>
        <begin position="63"/>
        <end position="81"/>
    </location>
</feature>
<evidence type="ECO:0000313" key="3">
    <source>
        <dbReference type="EMBL" id="RXJ00657.1"/>
    </source>
</evidence>
<evidence type="ECO:0000259" key="2">
    <source>
        <dbReference type="PROSITE" id="PS50887"/>
    </source>
</evidence>
<dbReference type="PANTHER" id="PTHR45138">
    <property type="entry name" value="REGULATORY COMPONENTS OF SENSORY TRANSDUCTION SYSTEM"/>
    <property type="match status" value="1"/>
</dbReference>
<dbReference type="PANTHER" id="PTHR45138:SF9">
    <property type="entry name" value="DIGUANYLATE CYCLASE DGCM-RELATED"/>
    <property type="match status" value="1"/>
</dbReference>
<dbReference type="SUPFAM" id="SSF55073">
    <property type="entry name" value="Nucleotide cyclase"/>
    <property type="match status" value="1"/>
</dbReference>
<dbReference type="GO" id="GO:0005886">
    <property type="term" value="C:plasma membrane"/>
    <property type="evidence" value="ECO:0007669"/>
    <property type="project" value="TreeGrafter"/>
</dbReference>
<gene>
    <name evidence="3" type="ORF">DS745_11390</name>
</gene>
<dbReference type="InterPro" id="IPR029787">
    <property type="entry name" value="Nucleotide_cyclase"/>
</dbReference>
<dbReference type="NCBIfam" id="TIGR00254">
    <property type="entry name" value="GGDEF"/>
    <property type="match status" value="1"/>
</dbReference>
<proteinExistence type="predicted"/>